<protein>
    <submittedName>
        <fullName evidence="2">Flavin reductase</fullName>
    </submittedName>
</protein>
<dbReference type="PANTHER" id="PTHR30543:SF21">
    <property type="entry name" value="NAD(P)H-DEPENDENT FMN REDUCTASE LOT6"/>
    <property type="match status" value="1"/>
</dbReference>
<dbReference type="InterPro" id="IPR005025">
    <property type="entry name" value="FMN_Rdtase-like_dom"/>
</dbReference>
<dbReference type="Proteomes" id="UP000054686">
    <property type="component" value="Unassembled WGS sequence"/>
</dbReference>
<sequence>MASVAIVLGSVRPGRAGEQVVRWIEDQARQVEGVQTVFFDLRDYNLPLFAEEMPPSMKAPELAEAVRLRANLEANDAVLFVTPEYNHSVSAALKNAIDYLPPATLKDKAVGLVGYSWYGAVKPLEHLREIVSTFGSDVRDQQVGINLGSDFQDGVFTPSEELGAQIRELLASLA</sequence>
<dbReference type="GO" id="GO:0005829">
    <property type="term" value="C:cytosol"/>
    <property type="evidence" value="ECO:0007669"/>
    <property type="project" value="TreeGrafter"/>
</dbReference>
<name>A0A0V8RRS2_9ACTO</name>
<gene>
    <name evidence="2" type="ORF">APY09_04840</name>
</gene>
<dbReference type="RefSeq" id="WP_060566441.1">
    <property type="nucleotide sequence ID" value="NZ_CP040006.1"/>
</dbReference>
<dbReference type="InterPro" id="IPR029039">
    <property type="entry name" value="Flavoprotein-like_sf"/>
</dbReference>
<evidence type="ECO:0000313" key="2">
    <source>
        <dbReference type="EMBL" id="KSW10806.1"/>
    </source>
</evidence>
<dbReference type="SUPFAM" id="SSF52218">
    <property type="entry name" value="Flavoproteins"/>
    <property type="match status" value="1"/>
</dbReference>
<dbReference type="EMBL" id="LLVT01000002">
    <property type="protein sequence ID" value="KSW10806.1"/>
    <property type="molecule type" value="Genomic_DNA"/>
</dbReference>
<dbReference type="Pfam" id="PF03358">
    <property type="entry name" value="FMN_red"/>
    <property type="match status" value="1"/>
</dbReference>
<dbReference type="GO" id="GO:0010181">
    <property type="term" value="F:FMN binding"/>
    <property type="evidence" value="ECO:0007669"/>
    <property type="project" value="TreeGrafter"/>
</dbReference>
<evidence type="ECO:0000259" key="1">
    <source>
        <dbReference type="Pfam" id="PF03358"/>
    </source>
</evidence>
<proteinExistence type="predicted"/>
<evidence type="ECO:0000313" key="3">
    <source>
        <dbReference type="Proteomes" id="UP000054686"/>
    </source>
</evidence>
<comment type="caution">
    <text evidence="2">The sequence shown here is derived from an EMBL/GenBank/DDBJ whole genome shotgun (WGS) entry which is preliminary data.</text>
</comment>
<dbReference type="InterPro" id="IPR050712">
    <property type="entry name" value="NAD(P)H-dep_reductase"/>
</dbReference>
<reference evidence="2 3" key="1">
    <citation type="submission" date="2015-10" db="EMBL/GenBank/DDBJ databases">
        <title>Draft Genome of Actinomyces odontolyticus subsp. actinosynbacter strain XH001.</title>
        <authorList>
            <person name="Mclean J.S."/>
            <person name="He X."/>
        </authorList>
    </citation>
    <scope>NUCLEOTIDE SEQUENCE [LARGE SCALE GENOMIC DNA]</scope>
    <source>
        <strain evidence="2 3">XH001</strain>
    </source>
</reference>
<dbReference type="OrthoDB" id="9812295at2"/>
<dbReference type="Gene3D" id="3.40.50.360">
    <property type="match status" value="1"/>
</dbReference>
<organism evidence="2 3">
    <name type="scientific">Schaalia odontolytica</name>
    <dbReference type="NCBI Taxonomy" id="1660"/>
    <lineage>
        <taxon>Bacteria</taxon>
        <taxon>Bacillati</taxon>
        <taxon>Actinomycetota</taxon>
        <taxon>Actinomycetes</taxon>
        <taxon>Actinomycetales</taxon>
        <taxon>Actinomycetaceae</taxon>
        <taxon>Schaalia</taxon>
    </lineage>
</organism>
<feature type="domain" description="NADPH-dependent FMN reductase-like" evidence="1">
    <location>
        <begin position="4"/>
        <end position="146"/>
    </location>
</feature>
<accession>A0A0V8RRS2</accession>
<dbReference type="PANTHER" id="PTHR30543">
    <property type="entry name" value="CHROMATE REDUCTASE"/>
    <property type="match status" value="1"/>
</dbReference>
<dbReference type="AlphaFoldDB" id="A0A0V8RRS2"/>
<dbReference type="GO" id="GO:0016491">
    <property type="term" value="F:oxidoreductase activity"/>
    <property type="evidence" value="ECO:0007669"/>
    <property type="project" value="InterPro"/>
</dbReference>